<evidence type="ECO:0000259" key="5">
    <source>
        <dbReference type="Pfam" id="PF10033"/>
    </source>
</evidence>
<feature type="region of interest" description="Disordered" evidence="4">
    <location>
        <begin position="101"/>
        <end position="133"/>
    </location>
</feature>
<feature type="domain" description="Autophagy-related protein 13 N-terminal" evidence="5">
    <location>
        <begin position="143"/>
        <end position="392"/>
    </location>
</feature>
<evidence type="ECO:0000313" key="6">
    <source>
        <dbReference type="EMBL" id="KAJ1722800.1"/>
    </source>
</evidence>
<name>A0A9W8CQT9_9FUNG</name>
<protein>
    <recommendedName>
        <fullName evidence="3">Autophagy-related protein 13</fullName>
    </recommendedName>
</protein>
<keyword evidence="7" id="KW-1185">Reference proteome</keyword>
<dbReference type="GO" id="GO:0005829">
    <property type="term" value="C:cytosol"/>
    <property type="evidence" value="ECO:0007669"/>
    <property type="project" value="TreeGrafter"/>
</dbReference>
<dbReference type="InterPro" id="IPR040182">
    <property type="entry name" value="ATG13"/>
</dbReference>
<reference evidence="6" key="1">
    <citation type="submission" date="2022-07" db="EMBL/GenBank/DDBJ databases">
        <title>Phylogenomic reconstructions and comparative analyses of Kickxellomycotina fungi.</title>
        <authorList>
            <person name="Reynolds N.K."/>
            <person name="Stajich J.E."/>
            <person name="Barry K."/>
            <person name="Grigoriev I.V."/>
            <person name="Crous P."/>
            <person name="Smith M.E."/>
        </authorList>
    </citation>
    <scope>NUCLEOTIDE SEQUENCE</scope>
    <source>
        <strain evidence="6">NBRC 32514</strain>
    </source>
</reference>
<dbReference type="Pfam" id="PF10033">
    <property type="entry name" value="ATG13"/>
    <property type="match status" value="1"/>
</dbReference>
<dbReference type="Gene3D" id="3.30.900.10">
    <property type="entry name" value="HORMA domain"/>
    <property type="match status" value="1"/>
</dbReference>
<evidence type="ECO:0000313" key="7">
    <source>
        <dbReference type="Proteomes" id="UP001149813"/>
    </source>
</evidence>
<dbReference type="PANTHER" id="PTHR13430">
    <property type="match status" value="1"/>
</dbReference>
<evidence type="ECO:0000256" key="4">
    <source>
        <dbReference type="SAM" id="MobiDB-lite"/>
    </source>
</evidence>
<accession>A0A9W8CQT9</accession>
<feature type="region of interest" description="Disordered" evidence="4">
    <location>
        <begin position="167"/>
        <end position="187"/>
    </location>
</feature>
<dbReference type="GO" id="GO:0000423">
    <property type="term" value="P:mitophagy"/>
    <property type="evidence" value="ECO:0007669"/>
    <property type="project" value="TreeGrafter"/>
</dbReference>
<organism evidence="6 7">
    <name type="scientific">Coemansia erecta</name>
    <dbReference type="NCBI Taxonomy" id="147472"/>
    <lineage>
        <taxon>Eukaryota</taxon>
        <taxon>Fungi</taxon>
        <taxon>Fungi incertae sedis</taxon>
        <taxon>Zoopagomycota</taxon>
        <taxon>Kickxellomycotina</taxon>
        <taxon>Kickxellomycetes</taxon>
        <taxon>Kickxellales</taxon>
        <taxon>Kickxellaceae</taxon>
        <taxon>Coemansia</taxon>
    </lineage>
</organism>
<comment type="similarity">
    <text evidence="1 3">Belongs to the ATG13 family. Fungi subfamily.</text>
</comment>
<dbReference type="GO" id="GO:0034497">
    <property type="term" value="P:protein localization to phagophore assembly site"/>
    <property type="evidence" value="ECO:0007669"/>
    <property type="project" value="TreeGrafter"/>
</dbReference>
<dbReference type="GO" id="GO:1990316">
    <property type="term" value="C:Atg1/ULK1 kinase complex"/>
    <property type="evidence" value="ECO:0007669"/>
    <property type="project" value="InterPro"/>
</dbReference>
<evidence type="ECO:0000256" key="3">
    <source>
        <dbReference type="RuleBase" id="RU361214"/>
    </source>
</evidence>
<evidence type="ECO:0000256" key="1">
    <source>
        <dbReference type="ARBA" id="ARBA00005246"/>
    </source>
</evidence>
<feature type="region of interest" description="Disordered" evidence="4">
    <location>
        <begin position="606"/>
        <end position="664"/>
    </location>
</feature>
<dbReference type="InterPro" id="IPR036570">
    <property type="entry name" value="HORMA_dom_sf"/>
</dbReference>
<dbReference type="Proteomes" id="UP001149813">
    <property type="component" value="Unassembled WGS sequence"/>
</dbReference>
<dbReference type="AlphaFoldDB" id="A0A9W8CQT9"/>
<dbReference type="InterPro" id="IPR018731">
    <property type="entry name" value="Atg13_N"/>
</dbReference>
<gene>
    <name evidence="6" type="primary">ATG13</name>
    <name evidence="6" type="ORF">LPJ53_002814</name>
</gene>
<sequence length="886" mass="92168">MQPRLPRNSGSPAAAAPASSSFSSHYSSSPSPSPSINPFAAGALRSVHQAAGSALAGSSPPGPAATAAAAAHAFRGMSEATAVAAGGRARGATVSTMPANIRRSEGSRQQQQQQQAQTPQQRPLARSSSVSAAGKDARCEQIVQSFYSKAAQVVGQLRGGAALGSRQLGRSSGYGSGPGASDWAMNASSTCSSVQDGRRRSNRWFNLCLDDQADIRDSVSAWRQAVAAPHPAPLPMFIDVCLDVSHVTEAELLQLTDIYGRAWTVDLDSATAGRASAIVVETWRLDLDAGLAEAVDLPRVYKQAIVFFRSLYAFASLLPATQLARHVAQRSDGGLGMFCAFRADVHQRAGTLALDAGLTGTDKFLESHVFAPVATPLGAFAMGVQYRRECVFAVARAHGGEEVDAYEGLGAVLDEAYFAPTLSPRSQGAHVTQQHPQHRQPPPQQRPQSLQRAVAVPSVNPFRARPLSLGESSSLPAMVAQMRGSSPGQSARRVSLGTRSVVASEPVTGAYADHHAGDAGSVLHRSVMLRRFGDALSPGEHSGQARAFDGGSVRSVSSSGGSAGSPGVAPFRSPSLSETPGGWRVRSSVAAAEPVPMPLPMRAESMDVGSAASSHSRGLASSFGNRRASVTRRRTSMLGGSGGSGAAAAAAPSSSLPRRATVAGDDDGGISEFIRMVDSRQPLRAAAGSLRAARRKEGPHLDRFHGALLEFTGLSQDVMGSVVLGRAAPGQQQQQAGVQSAAGFRTERPHVREAAAGRDAEREPQLPAPVSIPGGGRRGAGVRGRSQPATYGPLDASGFVPRLMTPQPHVAVVRSPPEAFSPPPVASPVSPVRPNFPPLSFIVPRARVEQAENGGGSRSRSRSRSRSGSGPAADDDLMFQMDGSLH</sequence>
<feature type="compositionally biased region" description="Gly residues" evidence="4">
    <location>
        <begin position="773"/>
        <end position="782"/>
    </location>
</feature>
<dbReference type="GO" id="GO:0034727">
    <property type="term" value="P:piecemeal microautophagy of the nucleus"/>
    <property type="evidence" value="ECO:0007669"/>
    <property type="project" value="TreeGrafter"/>
</dbReference>
<feature type="region of interest" description="Disordered" evidence="4">
    <location>
        <begin position="424"/>
        <end position="453"/>
    </location>
</feature>
<feature type="region of interest" description="Disordered" evidence="4">
    <location>
        <begin position="753"/>
        <end position="796"/>
    </location>
</feature>
<feature type="compositionally biased region" description="Basic and acidic residues" evidence="4">
    <location>
        <begin position="753"/>
        <end position="764"/>
    </location>
</feature>
<dbReference type="EMBL" id="JANBOJ010000094">
    <property type="protein sequence ID" value="KAJ1722800.1"/>
    <property type="molecule type" value="Genomic_DNA"/>
</dbReference>
<proteinExistence type="inferred from homology"/>
<keyword evidence="2 3" id="KW-0072">Autophagy</keyword>
<feature type="compositionally biased region" description="Low complexity" evidence="4">
    <location>
        <begin position="109"/>
        <end position="121"/>
    </location>
</feature>
<feature type="compositionally biased region" description="Low complexity" evidence="4">
    <location>
        <begin position="550"/>
        <end position="570"/>
    </location>
</feature>
<dbReference type="PANTHER" id="PTHR13430:SF4">
    <property type="entry name" value="AUTOPHAGY-RELATED PROTEIN 13"/>
    <property type="match status" value="1"/>
</dbReference>
<feature type="compositionally biased region" description="Low complexity" evidence="4">
    <location>
        <begin position="9"/>
        <end position="30"/>
    </location>
</feature>
<feature type="region of interest" description="Disordered" evidence="4">
    <location>
        <begin position="537"/>
        <end position="583"/>
    </location>
</feature>
<dbReference type="GO" id="GO:0000407">
    <property type="term" value="C:phagophore assembly site"/>
    <property type="evidence" value="ECO:0007669"/>
    <property type="project" value="TreeGrafter"/>
</dbReference>
<feature type="region of interest" description="Disordered" evidence="4">
    <location>
        <begin position="814"/>
        <end position="886"/>
    </location>
</feature>
<comment type="caution">
    <text evidence="6">The sequence shown here is derived from an EMBL/GenBank/DDBJ whole genome shotgun (WGS) entry which is preliminary data.</text>
</comment>
<evidence type="ECO:0000256" key="2">
    <source>
        <dbReference type="ARBA" id="ARBA00023006"/>
    </source>
</evidence>
<dbReference type="OrthoDB" id="70161at2759"/>
<feature type="region of interest" description="Disordered" evidence="4">
    <location>
        <begin position="1"/>
        <end position="40"/>
    </location>
</feature>
<feature type="compositionally biased region" description="Low complexity" evidence="4">
    <location>
        <begin position="646"/>
        <end position="660"/>
    </location>
</feature>